<dbReference type="SUPFAM" id="SSF102114">
    <property type="entry name" value="Radical SAM enzymes"/>
    <property type="match status" value="1"/>
</dbReference>
<dbReference type="InterPro" id="IPR007197">
    <property type="entry name" value="rSAM"/>
</dbReference>
<dbReference type="EMBL" id="NUDL01000097">
    <property type="protein sequence ID" value="PEM48897.1"/>
    <property type="molecule type" value="Genomic_DNA"/>
</dbReference>
<evidence type="ECO:0000313" key="9">
    <source>
        <dbReference type="Proteomes" id="UP000220621"/>
    </source>
</evidence>
<reference evidence="8 9" key="1">
    <citation type="submission" date="2017-09" db="EMBL/GenBank/DDBJ databases">
        <title>Large-scale bioinformatics analysis of Bacillus genomes uncovers conserved roles of natural products in bacterial physiology.</title>
        <authorList>
            <consortium name="Agbiome Team Llc"/>
            <person name="Bleich R.M."/>
            <person name="Grubbs K.J."/>
            <person name="Santa Maria K.C."/>
            <person name="Allen S.E."/>
            <person name="Farag S."/>
            <person name="Shank E.A."/>
            <person name="Bowers A."/>
        </authorList>
    </citation>
    <scope>NUCLEOTIDE SEQUENCE [LARGE SCALE GENOMIC DNA]</scope>
    <source>
        <strain evidence="8 9">AFS010764</strain>
    </source>
</reference>
<dbReference type="AlphaFoldDB" id="A0A2C3PXC9"/>
<keyword evidence="4" id="KW-0479">Metal-binding</keyword>
<name>A0A2C3PXC9_9BACI</name>
<feature type="domain" description="Radical SAM core" evidence="7">
    <location>
        <begin position="78"/>
        <end position="311"/>
    </location>
</feature>
<keyword evidence="3" id="KW-0949">S-adenosyl-L-methionine</keyword>
<evidence type="ECO:0000256" key="1">
    <source>
        <dbReference type="ARBA" id="ARBA00001966"/>
    </source>
</evidence>
<gene>
    <name evidence="8" type="ORF">CN611_25450</name>
</gene>
<evidence type="ECO:0000256" key="5">
    <source>
        <dbReference type="ARBA" id="ARBA00023004"/>
    </source>
</evidence>
<dbReference type="GO" id="GO:0046872">
    <property type="term" value="F:metal ion binding"/>
    <property type="evidence" value="ECO:0007669"/>
    <property type="project" value="UniProtKB-KW"/>
</dbReference>
<accession>A0A2C3PXC9</accession>
<dbReference type="InterPro" id="IPR023885">
    <property type="entry name" value="4Fe4S-binding_SPASM_dom"/>
</dbReference>
<comment type="cofactor">
    <cofactor evidence="1">
        <name>[4Fe-4S] cluster</name>
        <dbReference type="ChEBI" id="CHEBI:49883"/>
    </cofactor>
</comment>
<dbReference type="RefSeq" id="WP_000791425.1">
    <property type="nucleotide sequence ID" value="NZ_JH791913.1"/>
</dbReference>
<dbReference type="PROSITE" id="PS51918">
    <property type="entry name" value="RADICAL_SAM"/>
    <property type="match status" value="1"/>
</dbReference>
<protein>
    <submittedName>
        <fullName evidence="8">Radical SAM/SPASM domain-containing protein</fullName>
    </submittedName>
</protein>
<dbReference type="Pfam" id="PF04055">
    <property type="entry name" value="Radical_SAM"/>
    <property type="match status" value="1"/>
</dbReference>
<dbReference type="InterPro" id="IPR058240">
    <property type="entry name" value="rSAM_sf"/>
</dbReference>
<comment type="caution">
    <text evidence="8">The sequence shown here is derived from an EMBL/GenBank/DDBJ whole genome shotgun (WGS) entry which is preliminary data.</text>
</comment>
<evidence type="ECO:0000256" key="6">
    <source>
        <dbReference type="ARBA" id="ARBA00023014"/>
    </source>
</evidence>
<keyword evidence="5" id="KW-0408">Iron</keyword>
<dbReference type="SFLD" id="SFLDG01067">
    <property type="entry name" value="SPASM/twitch_domain_containing"/>
    <property type="match status" value="1"/>
</dbReference>
<dbReference type="PANTHER" id="PTHR43787">
    <property type="entry name" value="FEMO COFACTOR BIOSYNTHESIS PROTEIN NIFB-RELATED"/>
    <property type="match status" value="1"/>
</dbReference>
<dbReference type="NCBIfam" id="TIGR04085">
    <property type="entry name" value="rSAM_more_4Fe4S"/>
    <property type="match status" value="1"/>
</dbReference>
<keyword evidence="6" id="KW-0411">Iron-sulfur</keyword>
<dbReference type="Gene3D" id="3.20.20.70">
    <property type="entry name" value="Aldolase class I"/>
    <property type="match status" value="1"/>
</dbReference>
<evidence type="ECO:0000256" key="4">
    <source>
        <dbReference type="ARBA" id="ARBA00022723"/>
    </source>
</evidence>
<dbReference type="CDD" id="cd01335">
    <property type="entry name" value="Radical_SAM"/>
    <property type="match status" value="1"/>
</dbReference>
<evidence type="ECO:0000256" key="3">
    <source>
        <dbReference type="ARBA" id="ARBA00022691"/>
    </source>
</evidence>
<dbReference type="GO" id="GO:0051539">
    <property type="term" value="F:4 iron, 4 sulfur cluster binding"/>
    <property type="evidence" value="ECO:0007669"/>
    <property type="project" value="UniProtKB-KW"/>
</dbReference>
<dbReference type="Proteomes" id="UP000220621">
    <property type="component" value="Unassembled WGS sequence"/>
</dbReference>
<proteinExistence type="predicted"/>
<evidence type="ECO:0000259" key="7">
    <source>
        <dbReference type="PROSITE" id="PS51918"/>
    </source>
</evidence>
<organism evidence="8 9">
    <name type="scientific">Bacillus wiedmannii</name>
    <dbReference type="NCBI Taxonomy" id="1890302"/>
    <lineage>
        <taxon>Bacteria</taxon>
        <taxon>Bacillati</taxon>
        <taxon>Bacillota</taxon>
        <taxon>Bacilli</taxon>
        <taxon>Bacillales</taxon>
        <taxon>Bacillaceae</taxon>
        <taxon>Bacillus</taxon>
        <taxon>Bacillus cereus group</taxon>
    </lineage>
</organism>
<dbReference type="UniPathway" id="UPA00782"/>
<dbReference type="InterPro" id="IPR013785">
    <property type="entry name" value="Aldolase_TIM"/>
</dbReference>
<keyword evidence="2" id="KW-0004">4Fe-4S</keyword>
<evidence type="ECO:0000256" key="2">
    <source>
        <dbReference type="ARBA" id="ARBA00022485"/>
    </source>
</evidence>
<dbReference type="PANTHER" id="PTHR43787:SF3">
    <property type="entry name" value="ARYLSULFATASE REGULATORY PROTEIN"/>
    <property type="match status" value="1"/>
</dbReference>
<evidence type="ECO:0000313" key="8">
    <source>
        <dbReference type="EMBL" id="PEM48897.1"/>
    </source>
</evidence>
<dbReference type="GO" id="GO:0003824">
    <property type="term" value="F:catalytic activity"/>
    <property type="evidence" value="ECO:0007669"/>
    <property type="project" value="InterPro"/>
</dbReference>
<dbReference type="SFLD" id="SFLDS00029">
    <property type="entry name" value="Radical_SAM"/>
    <property type="match status" value="1"/>
</dbReference>
<sequence>MKNKKSRYVINTFSDDEKSNIFFNLKNGVGIKVDKNISKNFKSLSENPTMNRLFSKYDFYSSEGEVEKVWDDYKNSFQDKFFHLIILPHENCNFRCVYCYERFENNKMELDIEKGIMNFVETKLKENNFSHLVVSWFGGEPLLAVDVIERLSEKFITLCNELDVTYFSHITTNGYNLTPKNFEILTKSKVSSYQITIDGVKETHDKQRKLIGGQSTYDRIIDNLILMSKTNVNFEVHLRMNVGMSNIKYVDDFIDNMKLLFGNDPRYSLYFYNIKKWGGDNDSNLDICPDNLALTLAERTINREMRSIPIKTMLQRNNSCYASSPNSFVLGVDGTVYKCTIALYEDYNKVGHINKDGEMILDDEKLKLWVSRGIEDSGCKSCFFAPSCHGDSCPLVRIQTSKRPCPQPKKDIKDVIRVMDKQGHTFIEIKQNKKVKA</sequence>